<accession>A0A3Q9JKB9</accession>
<sequence>MVIKMNTITYSDIEQFNYWWNVSGSWVEEPNRRRGGESGVLIHKDKVGQVFYVKRQEKHIYRSLFFPFGQLTIKRENFAYQAFKKIGITTPELVYCGVSGDRAILVTKELKGFISFEQWLDQSNDSDANEIALFAVLRSIANVLSKMHKHRSQHNCVYPKHIFINLNDVQQGKENIEIALLDLEKSRKRFTAKQATLHDLPQIRRHTSLTMNEWRYFVQQYEIACDAFFPSLYI</sequence>
<name>A0A3Q9JKB9_9GAMM</name>
<gene>
    <name evidence="1" type="ORF">DM558_02840</name>
</gene>
<dbReference type="Pfam" id="PF06293">
    <property type="entry name" value="Kdo"/>
    <property type="match status" value="1"/>
</dbReference>
<evidence type="ECO:0000313" key="1">
    <source>
        <dbReference type="EMBL" id="AZS49782.1"/>
    </source>
</evidence>
<protein>
    <submittedName>
        <fullName evidence="1">InaA protein</fullName>
    </submittedName>
</protein>
<dbReference type="Proteomes" id="UP000273143">
    <property type="component" value="Chromosome"/>
</dbReference>
<reference evidence="2" key="1">
    <citation type="submission" date="2018-06" db="EMBL/GenBank/DDBJ databases">
        <title>Complete genome of Pseudomonas insecticola strain QZS01.</title>
        <authorList>
            <person name="Wang J."/>
            <person name="Su Q."/>
        </authorList>
    </citation>
    <scope>NUCLEOTIDE SEQUENCE [LARGE SCALE GENOMIC DNA]</scope>
    <source>
        <strain evidence="2">QZS01</strain>
    </source>
</reference>
<dbReference type="PIRSF" id="PIRSF026326">
    <property type="entry name" value="InaA"/>
    <property type="match status" value="1"/>
</dbReference>
<dbReference type="KEGG" id="emo:DM558_02840"/>
<dbReference type="EMBL" id="CP029822">
    <property type="protein sequence ID" value="AZS49782.1"/>
    <property type="molecule type" value="Genomic_DNA"/>
</dbReference>
<organism evidence="1 2">
    <name type="scientific">Entomomonas moraniae</name>
    <dbReference type="NCBI Taxonomy" id="2213226"/>
    <lineage>
        <taxon>Bacteria</taxon>
        <taxon>Pseudomonadati</taxon>
        <taxon>Pseudomonadota</taxon>
        <taxon>Gammaproteobacteria</taxon>
        <taxon>Pseudomonadales</taxon>
        <taxon>Pseudomonadaceae</taxon>
        <taxon>Entomomonas</taxon>
    </lineage>
</organism>
<dbReference type="InterPro" id="IPR027023">
    <property type="entry name" value="Put_LipoPS_kinase_InaA"/>
</dbReference>
<dbReference type="InterPro" id="IPR011009">
    <property type="entry name" value="Kinase-like_dom_sf"/>
</dbReference>
<evidence type="ECO:0000313" key="2">
    <source>
        <dbReference type="Proteomes" id="UP000273143"/>
    </source>
</evidence>
<dbReference type="AlphaFoldDB" id="A0A3Q9JKB9"/>
<dbReference type="SUPFAM" id="SSF56112">
    <property type="entry name" value="Protein kinase-like (PK-like)"/>
    <property type="match status" value="1"/>
</dbReference>
<proteinExistence type="predicted"/>
<keyword evidence="2" id="KW-1185">Reference proteome</keyword>